<evidence type="ECO:0000256" key="3">
    <source>
        <dbReference type="ARBA" id="ARBA00022692"/>
    </source>
</evidence>
<dbReference type="PANTHER" id="PTHR23291:SF50">
    <property type="entry name" value="PROTEIN LIFEGUARD 4"/>
    <property type="match status" value="1"/>
</dbReference>
<accession>A0A0R1HRY9</accession>
<dbReference type="RefSeq" id="WP_056941633.1">
    <property type="nucleotide sequence ID" value="NZ_AZCX01000001.1"/>
</dbReference>
<feature type="transmembrane region" description="Helical" evidence="6">
    <location>
        <begin position="84"/>
        <end position="104"/>
    </location>
</feature>
<evidence type="ECO:0000313" key="8">
    <source>
        <dbReference type="Proteomes" id="UP000050911"/>
    </source>
</evidence>
<evidence type="ECO:0000256" key="1">
    <source>
        <dbReference type="ARBA" id="ARBA00004141"/>
    </source>
</evidence>
<feature type="transmembrane region" description="Helical" evidence="6">
    <location>
        <begin position="142"/>
        <end position="159"/>
    </location>
</feature>
<dbReference type="Pfam" id="PF01027">
    <property type="entry name" value="Bax1-I"/>
    <property type="match status" value="1"/>
</dbReference>
<dbReference type="AlphaFoldDB" id="A0A0R1HRY9"/>
<dbReference type="PATRIC" id="fig|1302272.5.peg.130"/>
<gene>
    <name evidence="7" type="ORF">FC96_GL000133</name>
</gene>
<organism evidence="7 8">
    <name type="scientific">Secundilactobacillus kimchicus JCM 15530</name>
    <dbReference type="NCBI Taxonomy" id="1302272"/>
    <lineage>
        <taxon>Bacteria</taxon>
        <taxon>Bacillati</taxon>
        <taxon>Bacillota</taxon>
        <taxon>Bacilli</taxon>
        <taxon>Lactobacillales</taxon>
        <taxon>Lactobacillaceae</taxon>
        <taxon>Secundilactobacillus</taxon>
    </lineage>
</organism>
<keyword evidence="4 6" id="KW-1133">Transmembrane helix</keyword>
<dbReference type="GO" id="GO:0005886">
    <property type="term" value="C:plasma membrane"/>
    <property type="evidence" value="ECO:0007669"/>
    <property type="project" value="TreeGrafter"/>
</dbReference>
<proteinExistence type="inferred from homology"/>
<feature type="transmembrane region" description="Helical" evidence="6">
    <location>
        <begin position="203"/>
        <end position="226"/>
    </location>
</feature>
<feature type="transmembrane region" description="Helical" evidence="6">
    <location>
        <begin position="165"/>
        <end position="182"/>
    </location>
</feature>
<dbReference type="PANTHER" id="PTHR23291">
    <property type="entry name" value="BAX INHIBITOR-RELATED"/>
    <property type="match status" value="1"/>
</dbReference>
<name>A0A0R1HRY9_9LACO</name>
<feature type="transmembrane region" description="Helical" evidence="6">
    <location>
        <begin position="26"/>
        <end position="45"/>
    </location>
</feature>
<reference evidence="7 8" key="1">
    <citation type="journal article" date="2015" name="Genome Announc.">
        <title>Expanding the biotechnology potential of lactobacilli through comparative genomics of 213 strains and associated genera.</title>
        <authorList>
            <person name="Sun Z."/>
            <person name="Harris H.M."/>
            <person name="McCann A."/>
            <person name="Guo C."/>
            <person name="Argimon S."/>
            <person name="Zhang W."/>
            <person name="Yang X."/>
            <person name="Jeffery I.B."/>
            <person name="Cooney J.C."/>
            <person name="Kagawa T.F."/>
            <person name="Liu W."/>
            <person name="Song Y."/>
            <person name="Salvetti E."/>
            <person name="Wrobel A."/>
            <person name="Rasinkangas P."/>
            <person name="Parkhill J."/>
            <person name="Rea M.C."/>
            <person name="O'Sullivan O."/>
            <person name="Ritari J."/>
            <person name="Douillard F.P."/>
            <person name="Paul Ross R."/>
            <person name="Yang R."/>
            <person name="Briner A.E."/>
            <person name="Felis G.E."/>
            <person name="de Vos W.M."/>
            <person name="Barrangou R."/>
            <person name="Klaenhammer T.R."/>
            <person name="Caufield P.W."/>
            <person name="Cui Y."/>
            <person name="Zhang H."/>
            <person name="O'Toole P.W."/>
        </authorList>
    </citation>
    <scope>NUCLEOTIDE SEQUENCE [LARGE SCALE GENOMIC DNA]</scope>
    <source>
        <strain evidence="7 8">JCM 15530</strain>
    </source>
</reference>
<dbReference type="CDD" id="cd10432">
    <property type="entry name" value="BI-1-like_bacterial"/>
    <property type="match status" value="1"/>
</dbReference>
<keyword evidence="3 6" id="KW-0812">Transmembrane</keyword>
<comment type="caution">
    <text evidence="7">The sequence shown here is derived from an EMBL/GenBank/DDBJ whole genome shotgun (WGS) entry which is preliminary data.</text>
</comment>
<dbReference type="EMBL" id="AZCX01000001">
    <property type="protein sequence ID" value="KRK49212.1"/>
    <property type="molecule type" value="Genomic_DNA"/>
</dbReference>
<keyword evidence="8" id="KW-1185">Reference proteome</keyword>
<dbReference type="InterPro" id="IPR006214">
    <property type="entry name" value="Bax_inhibitor_1-related"/>
</dbReference>
<evidence type="ECO:0000256" key="6">
    <source>
        <dbReference type="RuleBase" id="RU004379"/>
    </source>
</evidence>
<comment type="subcellular location">
    <subcellularLocation>
        <location evidence="1">Membrane</location>
        <topology evidence="1">Multi-pass membrane protein</topology>
    </subcellularLocation>
</comment>
<evidence type="ECO:0000256" key="5">
    <source>
        <dbReference type="ARBA" id="ARBA00023136"/>
    </source>
</evidence>
<feature type="transmembrane region" description="Helical" evidence="6">
    <location>
        <begin position="110"/>
        <end position="130"/>
    </location>
</feature>
<dbReference type="Proteomes" id="UP000050911">
    <property type="component" value="Unassembled WGS sequence"/>
</dbReference>
<comment type="similarity">
    <text evidence="2 6">Belongs to the BI1 family.</text>
</comment>
<evidence type="ECO:0000256" key="2">
    <source>
        <dbReference type="ARBA" id="ARBA00010350"/>
    </source>
</evidence>
<sequence>MNNFEQQPRRVVNDVSGLNGFLTRMYGWMALAVLVSALSAFYVLTQPSLQQVFLGGSRLLPLIVWFVIPIVINFQAIKRPTLSFILLMAYAALTGGIFSMYAMIYSGATITSAFVSSASVFVVMALFGTFTKRDLTGVGNQAIAALIALVIAMLINLFLQSQLIAYVFSFIGIIIFTALTASDSQKMKTLYNQSGGQVSVTGLAVIGAMQLYLDFVNLFVFFLQIFGGFGNRD</sequence>
<dbReference type="STRING" id="1302272.FC96_GL000133"/>
<keyword evidence="5 6" id="KW-0472">Membrane</keyword>
<protein>
    <submittedName>
        <fullName evidence="7">Integral membrane protein, interacts with FtsH</fullName>
    </submittedName>
</protein>
<dbReference type="OrthoDB" id="9793828at2"/>
<evidence type="ECO:0000256" key="4">
    <source>
        <dbReference type="ARBA" id="ARBA00022989"/>
    </source>
</evidence>
<evidence type="ECO:0000313" key="7">
    <source>
        <dbReference type="EMBL" id="KRK49212.1"/>
    </source>
</evidence>
<feature type="transmembrane region" description="Helical" evidence="6">
    <location>
        <begin position="51"/>
        <end position="72"/>
    </location>
</feature>